<dbReference type="CDD" id="cd01992">
    <property type="entry name" value="TilS_N"/>
    <property type="match status" value="1"/>
</dbReference>
<dbReference type="GO" id="GO:0005524">
    <property type="term" value="F:ATP binding"/>
    <property type="evidence" value="ECO:0007669"/>
    <property type="project" value="UniProtKB-UniRule"/>
</dbReference>
<keyword evidence="3 8" id="KW-0436">Ligase</keyword>
<comment type="caution">
    <text evidence="10">The sequence shown here is derived from an EMBL/GenBank/DDBJ whole genome shotgun (WGS) entry which is preliminary data.</text>
</comment>
<evidence type="ECO:0000256" key="1">
    <source>
        <dbReference type="ARBA" id="ARBA00004496"/>
    </source>
</evidence>
<protein>
    <recommendedName>
        <fullName evidence="8">tRNA(Ile)-lysidine synthase</fullName>
        <ecNumber evidence="8">6.3.4.19</ecNumber>
    </recommendedName>
    <alternativeName>
        <fullName evidence="8">tRNA(Ile)-2-lysyl-cytidine synthase</fullName>
    </alternativeName>
    <alternativeName>
        <fullName evidence="8">tRNA(Ile)-lysidine synthetase</fullName>
    </alternativeName>
</protein>
<dbReference type="EMBL" id="AWGA01000066">
    <property type="protein sequence ID" value="TEA26724.1"/>
    <property type="molecule type" value="Genomic_DNA"/>
</dbReference>
<reference evidence="10 11" key="1">
    <citation type="journal article" date="2014" name="Appl. Environ. Microbiol.">
        <title>Genomic features of a bumble bee symbiont reflect its host environment.</title>
        <authorList>
            <person name="Martinson V.G."/>
            <person name="Magoc T."/>
            <person name="Koch H."/>
            <person name="Salzberg S.L."/>
            <person name="Moran N.A."/>
        </authorList>
    </citation>
    <scope>NUCLEOTIDE SEQUENCE [LARGE SCALE GENOMIC DNA]</scope>
    <source>
        <strain evidence="10 11">Bimp</strain>
    </source>
</reference>
<dbReference type="HAMAP" id="MF_01161">
    <property type="entry name" value="tRNA_Ile_lys_synt"/>
    <property type="match status" value="1"/>
</dbReference>
<evidence type="ECO:0000256" key="8">
    <source>
        <dbReference type="HAMAP-Rule" id="MF_01161"/>
    </source>
</evidence>
<comment type="domain">
    <text evidence="8">The N-terminal region contains the highly conserved SGGXDS motif, predicted to be a P-loop motif involved in ATP binding.</text>
</comment>
<dbReference type="InterPro" id="IPR012796">
    <property type="entry name" value="Lysidine-tRNA-synth_C"/>
</dbReference>
<dbReference type="GO" id="GO:0032267">
    <property type="term" value="F:tRNA(Ile)-lysidine synthase activity"/>
    <property type="evidence" value="ECO:0007669"/>
    <property type="project" value="UniProtKB-EC"/>
</dbReference>
<evidence type="ECO:0000256" key="7">
    <source>
        <dbReference type="ARBA" id="ARBA00048539"/>
    </source>
</evidence>
<evidence type="ECO:0000256" key="2">
    <source>
        <dbReference type="ARBA" id="ARBA00022490"/>
    </source>
</evidence>
<dbReference type="Proteomes" id="UP000506160">
    <property type="component" value="Unassembled WGS sequence"/>
</dbReference>
<keyword evidence="11" id="KW-1185">Reference proteome</keyword>
<dbReference type="InterPro" id="IPR012094">
    <property type="entry name" value="tRNA_Ile_lys_synt"/>
</dbReference>
<keyword evidence="4 8" id="KW-0819">tRNA processing</keyword>
<dbReference type="Gene3D" id="3.40.50.620">
    <property type="entry name" value="HUPs"/>
    <property type="match status" value="1"/>
</dbReference>
<dbReference type="SUPFAM" id="SSF52402">
    <property type="entry name" value="Adenine nucleotide alpha hydrolases-like"/>
    <property type="match status" value="1"/>
</dbReference>
<evidence type="ECO:0000256" key="3">
    <source>
        <dbReference type="ARBA" id="ARBA00022598"/>
    </source>
</evidence>
<evidence type="ECO:0000259" key="9">
    <source>
        <dbReference type="SMART" id="SM00977"/>
    </source>
</evidence>
<dbReference type="InterPro" id="IPR012795">
    <property type="entry name" value="tRNA_Ile_lys_synt_N"/>
</dbReference>
<dbReference type="InterPro" id="IPR015262">
    <property type="entry name" value="tRNA_Ile_lys_synt_subst-bd"/>
</dbReference>
<dbReference type="Pfam" id="PF01171">
    <property type="entry name" value="ATP_bind_3"/>
    <property type="match status" value="1"/>
</dbReference>
<dbReference type="PANTHER" id="PTHR43033:SF1">
    <property type="entry name" value="TRNA(ILE)-LYSIDINE SYNTHASE-RELATED"/>
    <property type="match status" value="1"/>
</dbReference>
<dbReference type="AlphaFoldDB" id="A0AB94IBE2"/>
<comment type="similarity">
    <text evidence="8">Belongs to the tRNA(Ile)-lysidine synthase family.</text>
</comment>
<accession>A0AB94IBE2</accession>
<evidence type="ECO:0000256" key="5">
    <source>
        <dbReference type="ARBA" id="ARBA00022741"/>
    </source>
</evidence>
<dbReference type="Pfam" id="PF11734">
    <property type="entry name" value="TilS_C"/>
    <property type="match status" value="1"/>
</dbReference>
<dbReference type="SUPFAM" id="SSF56037">
    <property type="entry name" value="PheT/TilS domain"/>
    <property type="match status" value="1"/>
</dbReference>
<dbReference type="SMART" id="SM00977">
    <property type="entry name" value="TilS_C"/>
    <property type="match status" value="1"/>
</dbReference>
<dbReference type="SUPFAM" id="SSF82829">
    <property type="entry name" value="MesJ substrate recognition domain-like"/>
    <property type="match status" value="1"/>
</dbReference>
<dbReference type="NCBIfam" id="TIGR02432">
    <property type="entry name" value="lysidine_TilS_N"/>
    <property type="match status" value="1"/>
</dbReference>
<dbReference type="Gene3D" id="1.20.59.20">
    <property type="match status" value="1"/>
</dbReference>
<proteinExistence type="inferred from homology"/>
<organism evidence="10 11">
    <name type="scientific">Candidatus Schmidhempelia bombi str. Bimp</name>
    <dbReference type="NCBI Taxonomy" id="1387197"/>
    <lineage>
        <taxon>Bacteria</taxon>
        <taxon>Pseudomonadati</taxon>
        <taxon>Pseudomonadota</taxon>
        <taxon>Gammaproteobacteria</taxon>
        <taxon>Orbales</taxon>
        <taxon>Orbaceae</taxon>
        <taxon>Candidatus Schmidhempelia</taxon>
    </lineage>
</organism>
<comment type="function">
    <text evidence="8">Ligates lysine onto the cytidine present at position 34 of the AUA codon-specific tRNA(Ile) that contains the anticodon CAU, in an ATP-dependent manner. Cytidine is converted to lysidine, thus changing the amino acid specificity of the tRNA from methionine to isoleucine.</text>
</comment>
<dbReference type="NCBIfam" id="TIGR02433">
    <property type="entry name" value="lysidine_TilS_C"/>
    <property type="match status" value="1"/>
</dbReference>
<name>A0AB94IBE2_9GAMM</name>
<gene>
    <name evidence="8 10" type="primary">tilS</name>
    <name evidence="10" type="ORF">O970_07140</name>
</gene>
<dbReference type="InterPro" id="IPR014729">
    <property type="entry name" value="Rossmann-like_a/b/a_fold"/>
</dbReference>
<keyword evidence="5 8" id="KW-0547">Nucleotide-binding</keyword>
<dbReference type="NCBIfam" id="NF007942">
    <property type="entry name" value="PRK10660.1"/>
    <property type="match status" value="1"/>
</dbReference>
<feature type="binding site" evidence="8">
    <location>
        <begin position="30"/>
        <end position="35"/>
    </location>
    <ligand>
        <name>ATP</name>
        <dbReference type="ChEBI" id="CHEBI:30616"/>
    </ligand>
</feature>
<dbReference type="GO" id="GO:0006400">
    <property type="term" value="P:tRNA modification"/>
    <property type="evidence" value="ECO:0007669"/>
    <property type="project" value="UniProtKB-UniRule"/>
</dbReference>
<comment type="subcellular location">
    <subcellularLocation>
        <location evidence="1 8">Cytoplasm</location>
    </subcellularLocation>
</comment>
<keyword evidence="6 8" id="KW-0067">ATP-binding</keyword>
<dbReference type="RefSeq" id="WP_081685286.1">
    <property type="nucleotide sequence ID" value="NZ_AWGA01000066.1"/>
</dbReference>
<dbReference type="PANTHER" id="PTHR43033">
    <property type="entry name" value="TRNA(ILE)-LYSIDINE SYNTHASE-RELATED"/>
    <property type="match status" value="1"/>
</dbReference>
<dbReference type="Pfam" id="PF09179">
    <property type="entry name" value="TilS"/>
    <property type="match status" value="1"/>
</dbReference>
<feature type="domain" description="Lysidine-tRNA(Ile) synthetase C-terminal" evidence="9">
    <location>
        <begin position="365"/>
        <end position="431"/>
    </location>
</feature>
<dbReference type="EC" id="6.3.4.19" evidence="8"/>
<evidence type="ECO:0000256" key="4">
    <source>
        <dbReference type="ARBA" id="ARBA00022694"/>
    </source>
</evidence>
<comment type="catalytic activity">
    <reaction evidence="7 8">
        <text>cytidine(34) in tRNA(Ile2) + L-lysine + ATP = lysidine(34) in tRNA(Ile2) + AMP + diphosphate + H(+)</text>
        <dbReference type="Rhea" id="RHEA:43744"/>
        <dbReference type="Rhea" id="RHEA-COMP:10625"/>
        <dbReference type="Rhea" id="RHEA-COMP:10670"/>
        <dbReference type="ChEBI" id="CHEBI:15378"/>
        <dbReference type="ChEBI" id="CHEBI:30616"/>
        <dbReference type="ChEBI" id="CHEBI:32551"/>
        <dbReference type="ChEBI" id="CHEBI:33019"/>
        <dbReference type="ChEBI" id="CHEBI:82748"/>
        <dbReference type="ChEBI" id="CHEBI:83665"/>
        <dbReference type="ChEBI" id="CHEBI:456215"/>
        <dbReference type="EC" id="6.3.4.19"/>
    </reaction>
</comment>
<dbReference type="GO" id="GO:0005737">
    <property type="term" value="C:cytoplasm"/>
    <property type="evidence" value="ECO:0007669"/>
    <property type="project" value="UniProtKB-SubCell"/>
</dbReference>
<sequence>MEVDLTHTSEIITALRPYLYQERSIMVAFSGGIDSTVLLHALVQLRSDYALQLSAIYIHHGISQHADQWAQHCQQVCQQWHVPLHICKVQIDLSSNIEAQARTARYHAISQQLQPNQVLMTAQHLNDQSETFLLALKRGSGPTGLSAMPAISPFASSYLIRPLLGISRRAIEIYAGIHQLPWIEDESNQDTRYDRNFLRLKVLPEINQRWPQFNQMVARSAELCAEETQLIAELIQEQLQHCLTPEKQLYLQPLLAMSDIKRNAILRAWFKLHHVDMPSRQQLTLLWQTVALARDDANPIFTLQQKIIRRYQRTLYLLPNSPSLRDTILPWDMLSPLILPDDLGQLALSPSMPAGLRAPRANEQVTIRFQAQGRFTIVNRLGSRTIKKLWQELGVPPWMRNRIPLLYYNETLISAVGVFTTLEGQGSDLTVIHTV</sequence>
<evidence type="ECO:0000313" key="10">
    <source>
        <dbReference type="EMBL" id="TEA26724.1"/>
    </source>
</evidence>
<evidence type="ECO:0000256" key="6">
    <source>
        <dbReference type="ARBA" id="ARBA00022840"/>
    </source>
</evidence>
<dbReference type="InterPro" id="IPR011063">
    <property type="entry name" value="TilS/TtcA_N"/>
</dbReference>
<evidence type="ECO:0000313" key="11">
    <source>
        <dbReference type="Proteomes" id="UP000506160"/>
    </source>
</evidence>
<keyword evidence="2 8" id="KW-0963">Cytoplasm</keyword>